<gene>
    <name evidence="2" type="ORF">CAEBREN_19361</name>
</gene>
<feature type="region of interest" description="Disordered" evidence="1">
    <location>
        <begin position="169"/>
        <end position="189"/>
    </location>
</feature>
<evidence type="ECO:0000313" key="2">
    <source>
        <dbReference type="EMBL" id="EGT56397.1"/>
    </source>
</evidence>
<feature type="compositionally biased region" description="Basic and acidic residues" evidence="1">
    <location>
        <begin position="169"/>
        <end position="180"/>
    </location>
</feature>
<name>G0NAU8_CAEBE</name>
<dbReference type="OrthoDB" id="206950at2759"/>
<proteinExistence type="predicted"/>
<accession>G0NAU8</accession>
<keyword evidence="3" id="KW-1185">Reference proteome</keyword>
<dbReference type="OMA" id="NMARISA"/>
<evidence type="ECO:0000313" key="3">
    <source>
        <dbReference type="Proteomes" id="UP000008068"/>
    </source>
</evidence>
<dbReference type="eggNOG" id="ENOG502THQ5">
    <property type="taxonomic scope" value="Eukaryota"/>
</dbReference>
<dbReference type="FunCoup" id="G0NAU8">
    <property type="interactions" value="61"/>
</dbReference>
<feature type="compositionally biased region" description="Basic and acidic residues" evidence="1">
    <location>
        <begin position="1"/>
        <end position="16"/>
    </location>
</feature>
<evidence type="ECO:0000256" key="1">
    <source>
        <dbReference type="SAM" id="MobiDB-lite"/>
    </source>
</evidence>
<dbReference type="AlphaFoldDB" id="G0NAU8"/>
<reference evidence="3" key="1">
    <citation type="submission" date="2011-07" db="EMBL/GenBank/DDBJ databases">
        <authorList>
            <consortium name="Caenorhabditis brenneri Sequencing and Analysis Consortium"/>
            <person name="Wilson R.K."/>
        </authorList>
    </citation>
    <scope>NUCLEOTIDE SEQUENCE [LARGE SCALE GENOMIC DNA]</scope>
    <source>
        <strain evidence="3">PB2801</strain>
    </source>
</reference>
<protein>
    <submittedName>
        <fullName evidence="2">Uncharacterized protein</fullName>
    </submittedName>
</protein>
<dbReference type="HOGENOM" id="CLU_1462635_0_0_1"/>
<sequence length="189" mass="20981">MSHDDNQRGPESDSGKKGRFGGLLKKDNPMKGFNSEKLTRPLTGLFRKTGKAAKNNDYEDSLEPTIAAPPTNFPNMARISATIESVQINDDHDSYRGRNPDTGSKLTLSEGAIFANAMHPLTHYFKVNDVDISTLGRSFPTSCPMDEPVGWVGQSLFMGMEKRIKDERADAKEQASEVRGRNNNFPNKF</sequence>
<dbReference type="InParanoid" id="G0NAU8"/>
<organism evidence="3">
    <name type="scientific">Caenorhabditis brenneri</name>
    <name type="common">Nematode worm</name>
    <dbReference type="NCBI Taxonomy" id="135651"/>
    <lineage>
        <taxon>Eukaryota</taxon>
        <taxon>Metazoa</taxon>
        <taxon>Ecdysozoa</taxon>
        <taxon>Nematoda</taxon>
        <taxon>Chromadorea</taxon>
        <taxon>Rhabditida</taxon>
        <taxon>Rhabditina</taxon>
        <taxon>Rhabditomorpha</taxon>
        <taxon>Rhabditoidea</taxon>
        <taxon>Rhabditidae</taxon>
        <taxon>Peloderinae</taxon>
        <taxon>Caenorhabditis</taxon>
    </lineage>
</organism>
<dbReference type="EMBL" id="GL379855">
    <property type="protein sequence ID" value="EGT56397.1"/>
    <property type="molecule type" value="Genomic_DNA"/>
</dbReference>
<dbReference type="Proteomes" id="UP000008068">
    <property type="component" value="Unassembled WGS sequence"/>
</dbReference>
<feature type="region of interest" description="Disordered" evidence="1">
    <location>
        <begin position="1"/>
        <end position="39"/>
    </location>
</feature>